<dbReference type="InterPro" id="IPR002048">
    <property type="entry name" value="EF_hand_dom"/>
</dbReference>
<keyword evidence="8" id="KW-1185">Reference proteome</keyword>
<evidence type="ECO:0000313" key="7">
    <source>
        <dbReference type="EMBL" id="KNC51065.1"/>
    </source>
</evidence>
<reference evidence="7 8" key="1">
    <citation type="submission" date="2010-05" db="EMBL/GenBank/DDBJ databases">
        <title>The Genome Sequence of Thecamonas trahens ATCC 50062.</title>
        <authorList>
            <consortium name="The Broad Institute Genome Sequencing Platform"/>
            <person name="Russ C."/>
            <person name="Cuomo C."/>
            <person name="Shea T."/>
            <person name="Young S.K."/>
            <person name="Zeng Q."/>
            <person name="Koehrsen M."/>
            <person name="Haas B."/>
            <person name="Borodovsky M."/>
            <person name="Guigo R."/>
            <person name="Alvarado L."/>
            <person name="Berlin A."/>
            <person name="Bochicchio J."/>
            <person name="Borenstein D."/>
            <person name="Chapman S."/>
            <person name="Chen Z."/>
            <person name="Freedman E."/>
            <person name="Gellesch M."/>
            <person name="Goldberg J."/>
            <person name="Griggs A."/>
            <person name="Gujja S."/>
            <person name="Heilman E."/>
            <person name="Heiman D."/>
            <person name="Hepburn T."/>
            <person name="Howarth C."/>
            <person name="Jen D."/>
            <person name="Larson L."/>
            <person name="Mehta T."/>
            <person name="Park D."/>
            <person name="Pearson M."/>
            <person name="Roberts A."/>
            <person name="Saif S."/>
            <person name="Shenoy N."/>
            <person name="Sisk P."/>
            <person name="Stolte C."/>
            <person name="Sykes S."/>
            <person name="Thomson T."/>
            <person name="Walk T."/>
            <person name="White J."/>
            <person name="Yandava C."/>
            <person name="Burger G."/>
            <person name="Gray M.W."/>
            <person name="Holland P.W.H."/>
            <person name="King N."/>
            <person name="Lang F.B.F."/>
            <person name="Roger A.J."/>
            <person name="Ruiz-Trillo I."/>
            <person name="Lander E."/>
            <person name="Nusbaum C."/>
        </authorList>
    </citation>
    <scope>NUCLEOTIDE SEQUENCE [LARGE SCALE GENOMIC DNA]</scope>
    <source>
        <strain evidence="7 8">ATCC 50062</strain>
    </source>
</reference>
<protein>
    <recommendedName>
        <fullName evidence="6">EF-hand domain-containing protein</fullName>
    </recommendedName>
</protein>
<dbReference type="SUPFAM" id="SSF53335">
    <property type="entry name" value="S-adenosyl-L-methionine-dependent methyltransferases"/>
    <property type="match status" value="1"/>
</dbReference>
<dbReference type="eggNOG" id="KOG4155">
    <property type="taxonomic scope" value="Eukaryota"/>
</dbReference>
<feature type="domain" description="EF-hand" evidence="6">
    <location>
        <begin position="154"/>
        <end position="189"/>
    </location>
</feature>
<feature type="region of interest" description="Disordered" evidence="5">
    <location>
        <begin position="834"/>
        <end position="856"/>
    </location>
</feature>
<dbReference type="InterPro" id="IPR015943">
    <property type="entry name" value="WD40/YVTN_repeat-like_dom_sf"/>
</dbReference>
<dbReference type="PRINTS" id="PR00320">
    <property type="entry name" value="GPROTEINBRPT"/>
</dbReference>
<feature type="compositionally biased region" description="Basic residues" evidence="5">
    <location>
        <begin position="792"/>
        <end position="801"/>
    </location>
</feature>
<dbReference type="SUPFAM" id="SSF47473">
    <property type="entry name" value="EF-hand"/>
    <property type="match status" value="1"/>
</dbReference>
<dbReference type="OrthoDB" id="10251381at2759"/>
<dbReference type="InterPro" id="IPR018247">
    <property type="entry name" value="EF_Hand_1_Ca_BS"/>
</dbReference>
<evidence type="ECO:0000256" key="2">
    <source>
        <dbReference type="ARBA" id="ARBA00022737"/>
    </source>
</evidence>
<evidence type="ECO:0000256" key="5">
    <source>
        <dbReference type="SAM" id="MobiDB-lite"/>
    </source>
</evidence>
<dbReference type="InterPro" id="IPR020472">
    <property type="entry name" value="WD40_PAC1"/>
</dbReference>
<dbReference type="InterPro" id="IPR036322">
    <property type="entry name" value="WD40_repeat_dom_sf"/>
</dbReference>
<dbReference type="RefSeq" id="XP_013756562.1">
    <property type="nucleotide sequence ID" value="XM_013901108.1"/>
</dbReference>
<dbReference type="Proteomes" id="UP000054408">
    <property type="component" value="Unassembled WGS sequence"/>
</dbReference>
<dbReference type="InterPro" id="IPR051242">
    <property type="entry name" value="WD-EF-hand_domain"/>
</dbReference>
<dbReference type="PROSITE" id="PS50222">
    <property type="entry name" value="EF_HAND_2"/>
    <property type="match status" value="1"/>
</dbReference>
<accession>A0A0L0DFW8</accession>
<dbReference type="PROSITE" id="PS00678">
    <property type="entry name" value="WD_REPEATS_1"/>
    <property type="match status" value="1"/>
</dbReference>
<keyword evidence="3" id="KW-0106">Calcium</keyword>
<dbReference type="Gene3D" id="1.10.238.10">
    <property type="entry name" value="EF-hand"/>
    <property type="match status" value="1"/>
</dbReference>
<dbReference type="STRING" id="461836.A0A0L0DFW8"/>
<dbReference type="Gene3D" id="3.40.50.150">
    <property type="entry name" value="Vaccinia Virus protein VP39"/>
    <property type="match status" value="1"/>
</dbReference>
<dbReference type="GO" id="GO:0005509">
    <property type="term" value="F:calcium ion binding"/>
    <property type="evidence" value="ECO:0007669"/>
    <property type="project" value="InterPro"/>
</dbReference>
<dbReference type="PROSITE" id="PS50082">
    <property type="entry name" value="WD_REPEATS_2"/>
    <property type="match status" value="3"/>
</dbReference>
<keyword evidence="1 4" id="KW-0853">WD repeat</keyword>
<dbReference type="CDD" id="cd00051">
    <property type="entry name" value="EFh"/>
    <property type="match status" value="1"/>
</dbReference>
<dbReference type="SMART" id="SM00054">
    <property type="entry name" value="EFh"/>
    <property type="match status" value="2"/>
</dbReference>
<proteinExistence type="predicted"/>
<feature type="region of interest" description="Disordered" evidence="5">
    <location>
        <begin position="1121"/>
        <end position="1145"/>
    </location>
</feature>
<name>A0A0L0DFW8_THETB</name>
<dbReference type="InterPro" id="IPR029063">
    <property type="entry name" value="SAM-dependent_MTases_sf"/>
</dbReference>
<feature type="region of interest" description="Disordered" evidence="5">
    <location>
        <begin position="199"/>
        <end position="222"/>
    </location>
</feature>
<feature type="repeat" description="WD" evidence="4">
    <location>
        <begin position="607"/>
        <end position="648"/>
    </location>
</feature>
<dbReference type="InterPro" id="IPR019775">
    <property type="entry name" value="WD40_repeat_CS"/>
</dbReference>
<dbReference type="InterPro" id="IPR011992">
    <property type="entry name" value="EF-hand-dom_pair"/>
</dbReference>
<evidence type="ECO:0000313" key="8">
    <source>
        <dbReference type="Proteomes" id="UP000054408"/>
    </source>
</evidence>
<gene>
    <name evidence="7" type="ORF">AMSG_12031</name>
</gene>
<feature type="compositionally biased region" description="Low complexity" evidence="5">
    <location>
        <begin position="200"/>
        <end position="216"/>
    </location>
</feature>
<feature type="repeat" description="WD" evidence="4">
    <location>
        <begin position="509"/>
        <end position="550"/>
    </location>
</feature>
<dbReference type="PROSITE" id="PS00018">
    <property type="entry name" value="EF_HAND_1"/>
    <property type="match status" value="1"/>
</dbReference>
<dbReference type="PANTHER" id="PTHR44324:SF4">
    <property type="entry name" value="WD40 REPEAT DOMAIN 95"/>
    <property type="match status" value="1"/>
</dbReference>
<dbReference type="PANTHER" id="PTHR44324">
    <property type="entry name" value="WD40 REPEAT DOMAIN 95"/>
    <property type="match status" value="1"/>
</dbReference>
<dbReference type="SUPFAM" id="SSF50978">
    <property type="entry name" value="WD40 repeat-like"/>
    <property type="match status" value="2"/>
</dbReference>
<organism evidence="7 8">
    <name type="scientific">Thecamonas trahens ATCC 50062</name>
    <dbReference type="NCBI Taxonomy" id="461836"/>
    <lineage>
        <taxon>Eukaryota</taxon>
        <taxon>Apusozoa</taxon>
        <taxon>Apusomonadida</taxon>
        <taxon>Apusomonadidae</taxon>
        <taxon>Thecamonas</taxon>
    </lineage>
</organism>
<feature type="compositionally biased region" description="Basic and acidic residues" evidence="5">
    <location>
        <begin position="1122"/>
        <end position="1135"/>
    </location>
</feature>
<dbReference type="Pfam" id="PF13499">
    <property type="entry name" value="EF-hand_7"/>
    <property type="match status" value="1"/>
</dbReference>
<evidence type="ECO:0000256" key="4">
    <source>
        <dbReference type="PROSITE-ProRule" id="PRU00221"/>
    </source>
</evidence>
<keyword evidence="2" id="KW-0677">Repeat</keyword>
<dbReference type="SMART" id="SM00320">
    <property type="entry name" value="WD40"/>
    <property type="match status" value="10"/>
</dbReference>
<sequence>MDRQQQSKPQCELESKSRRQLSSLRLSESRAVLRSKSQASLRALVTGKQLAASHSNGSGSLADGGEVRRQDSMVDVSSFVAPPAAPTNVRASYASLQPFTSYMDELHVESLVRISSLQAAILKFEEADEDESGGLDLGEFVDAFGPILGTDLGVDTDKVEELFHKIDANQDGTVDAQEFIDHFISTSAGMLGEVPESLDAGGSSAAGEAAATTFARDPPPPPPKYPLAAPIAHMFYAPTFKNYMAVASDGTLAAYKTTTLERVLTVHAPASAPRVTCATYISDFETLALGAHDFRVHMYKLEGTNTILGFDEVSTLKIGPLKSFRLKIETAVSSMSFRDKVPSLANVPLALDYTSLLSDPDRALFAIGDDTSCVSIFGLSKLAVMTDDRGLGHALDVRAIRAGDVPTSLSHIALPVSDDEAWMKGLVLLPSASCEFAAAYDLPDTSLVVGSVRPDGAPGPFRIGAVPGGVHSVATWTTLSQVPFLATGGRDTRLRVWKPSILTDPLLVFTGHTAPIAKVVPGLNDYQLLSLDTGNTVKVWDIRVSNCLATFAGVELGNLEEWRRHGMDGPPDAVTQLLPDRLRRRIVASSNELYSFSRVQKREHALDITHYQPLVTVVHEPYFGNVVTASEDGTVAVWSVTTGTKIKEFAGATRGDPLTAMILCNKTRIATASRTGKVFIWNFMNGKFLKELHNIDSAEVSDLAFAHQHSAHNTFVMEQVARVTSRKAAHELLTTLRPTEDNKYVIAVGWSRRLAVWRDTKLDADAYVWKQLPSHGGVFDDDGESAGESASRRARRARRSRAAAEHGVDVSSSGWAKAKARARAETRARARAMRARTAGKASPTPRRSSLLASTVAWEEDSEDDEYEYEYEYDGGGTSEFGGLGGHDEPHREDVLCCEFYPPNLLASAAYDGEIVVWNLNSQRELQRMQAPEHRELVESSHAAGVLDHVAALDAASIGAMTFVEPPSRAKAGGALPAIAAGSGDGIVRIWQLWDTKMPPVTTRRPPEAETSVKAVAYDPMLSMLFVGDSRGRIGVYSLRVSSDPGAMRWSVDAGLVALVQAHAWDVPLVSLQIVSSRRKRYSGYLVSGASDSRARLWRVSPGAGGLGFIGTFGQPAKWNLTEAKDNLPPDMPRSDDESDTESGASDSVALLAVVVAWRSMSAGGGRTDSKYVRDVVGWSDPDDLEELRRKLGEYNKNMYDAEAEKLGFSFAATKWSSLERQEIRFDVLANYTDGFHALDGQQVVDVGCGQGALFEYVRKNAPAVDMRYIGIDVSKVMVRTANVRHGLVRGGQLRKLLKRYPVLADVKVVRGPKDKTRPKFVVQDFLDPDAGVAADYYVCSGCMTIGDAKLWDKVSKPFVVKMGRLSRRGMYFNMLSQRHMKSYPGFAFYDYDEICQWLATVFPDATIHARHDYLEFRDFSIFVEF</sequence>
<feature type="region of interest" description="Disordered" evidence="5">
    <location>
        <begin position="778"/>
        <end position="818"/>
    </location>
</feature>
<feature type="repeat" description="WD" evidence="4">
    <location>
        <begin position="887"/>
        <end position="927"/>
    </location>
</feature>
<dbReference type="GeneID" id="25569946"/>
<evidence type="ECO:0000256" key="3">
    <source>
        <dbReference type="ARBA" id="ARBA00022837"/>
    </source>
</evidence>
<dbReference type="InterPro" id="IPR001680">
    <property type="entry name" value="WD40_rpt"/>
</dbReference>
<dbReference type="EMBL" id="GL349464">
    <property type="protein sequence ID" value="KNC51065.1"/>
    <property type="molecule type" value="Genomic_DNA"/>
</dbReference>
<evidence type="ECO:0000259" key="6">
    <source>
        <dbReference type="PROSITE" id="PS50222"/>
    </source>
</evidence>
<evidence type="ECO:0000256" key="1">
    <source>
        <dbReference type="ARBA" id="ARBA00022574"/>
    </source>
</evidence>
<dbReference type="Gene3D" id="2.130.10.10">
    <property type="entry name" value="YVTN repeat-like/Quinoprotein amine dehydrogenase"/>
    <property type="match status" value="3"/>
</dbReference>